<keyword evidence="4" id="KW-0547">Nucleotide-binding</keyword>
<organism evidence="6 7">
    <name type="scientific">Vanilla planifolia</name>
    <name type="common">Vanilla</name>
    <dbReference type="NCBI Taxonomy" id="51239"/>
    <lineage>
        <taxon>Eukaryota</taxon>
        <taxon>Viridiplantae</taxon>
        <taxon>Streptophyta</taxon>
        <taxon>Embryophyta</taxon>
        <taxon>Tracheophyta</taxon>
        <taxon>Spermatophyta</taxon>
        <taxon>Magnoliopsida</taxon>
        <taxon>Liliopsida</taxon>
        <taxon>Asparagales</taxon>
        <taxon>Orchidaceae</taxon>
        <taxon>Vanilloideae</taxon>
        <taxon>Vanilleae</taxon>
        <taxon>Vanilla</taxon>
    </lineage>
</organism>
<dbReference type="OrthoDB" id="1436450at2759"/>
<sequence>MAKFVEKLFKLPLILKILKFLRVIAELWQSNSLQDCNGKVKGNNNLSSKNCKFLPSFCTVSINIRYYSIESRIPVNQIDVNSELEKLRIELNCSQDMAENGSINDSDLMKKETKLKELYYTEEVIRELGIQGKENHELAGREVEHGMKSVRQKTLLRNDVEENAAQALCEKQVLEKSLSGDAEPYKIYTWEEIKSSTLSFSDAMKIGMGAFGTVYKGILHHGVAAVKVLHSSGDHEQAIQARA</sequence>
<protein>
    <recommendedName>
        <fullName evidence="2">RING-type E3 ubiquitin transferase</fullName>
        <ecNumber evidence="2">2.3.2.27</ecNumber>
    </recommendedName>
</protein>
<comment type="catalytic activity">
    <reaction evidence="1">
        <text>S-ubiquitinyl-[E2 ubiquitin-conjugating enzyme]-L-cysteine + [acceptor protein]-L-lysine = [E2 ubiquitin-conjugating enzyme]-L-cysteine + N(6)-ubiquitinyl-[acceptor protein]-L-lysine.</text>
        <dbReference type="EC" id="2.3.2.27"/>
    </reaction>
</comment>
<dbReference type="GO" id="GO:0061630">
    <property type="term" value="F:ubiquitin protein ligase activity"/>
    <property type="evidence" value="ECO:0007669"/>
    <property type="project" value="UniProtKB-EC"/>
</dbReference>
<dbReference type="PANTHER" id="PTHR45647">
    <property type="entry name" value="OS02G0152300 PROTEIN"/>
    <property type="match status" value="1"/>
</dbReference>
<dbReference type="PANTHER" id="PTHR45647:SF15">
    <property type="entry name" value="U-BOX DOMAIN-CONTAINING PROTEIN 35"/>
    <property type="match status" value="1"/>
</dbReference>
<dbReference type="Proteomes" id="UP000636800">
    <property type="component" value="Chromosome 1"/>
</dbReference>
<dbReference type="EC" id="2.3.2.27" evidence="2"/>
<feature type="chain" id="PRO_5032360705" description="RING-type E3 ubiquitin transferase" evidence="5">
    <location>
        <begin position="26"/>
        <end position="243"/>
    </location>
</feature>
<keyword evidence="7" id="KW-1185">Reference proteome</keyword>
<proteinExistence type="predicted"/>
<dbReference type="EMBL" id="JADCNL010000001">
    <property type="protein sequence ID" value="KAG0497841.1"/>
    <property type="molecule type" value="Genomic_DNA"/>
</dbReference>
<dbReference type="InterPro" id="IPR011009">
    <property type="entry name" value="Kinase-like_dom_sf"/>
</dbReference>
<reference evidence="6 7" key="1">
    <citation type="journal article" date="2020" name="Nat. Food">
        <title>A phased Vanilla planifolia genome enables genetic improvement of flavour and production.</title>
        <authorList>
            <person name="Hasing T."/>
            <person name="Tang H."/>
            <person name="Brym M."/>
            <person name="Khazi F."/>
            <person name="Huang T."/>
            <person name="Chambers A.H."/>
        </authorList>
    </citation>
    <scope>NUCLEOTIDE SEQUENCE [LARGE SCALE GENOMIC DNA]</scope>
    <source>
        <tissue evidence="6">Leaf</tissue>
    </source>
</reference>
<name>A0A835RT67_VANPL</name>
<dbReference type="Gene3D" id="3.30.200.20">
    <property type="entry name" value="Phosphorylase Kinase, domain 1"/>
    <property type="match status" value="1"/>
</dbReference>
<dbReference type="AlphaFoldDB" id="A0A835RT67"/>
<dbReference type="SUPFAM" id="SSF56112">
    <property type="entry name" value="Protein kinase-like (PK-like)"/>
    <property type="match status" value="1"/>
</dbReference>
<feature type="binding site" evidence="4">
    <location>
        <position position="227"/>
    </location>
    <ligand>
        <name>ATP</name>
        <dbReference type="ChEBI" id="CHEBI:30616"/>
    </ligand>
</feature>
<evidence type="ECO:0000256" key="4">
    <source>
        <dbReference type="PROSITE-ProRule" id="PRU10141"/>
    </source>
</evidence>
<feature type="signal peptide" evidence="5">
    <location>
        <begin position="1"/>
        <end position="25"/>
    </location>
</feature>
<evidence type="ECO:0000256" key="5">
    <source>
        <dbReference type="SAM" id="SignalP"/>
    </source>
</evidence>
<dbReference type="InterPro" id="IPR051348">
    <property type="entry name" value="U-box_ubiquitin_ligases"/>
</dbReference>
<evidence type="ECO:0000313" key="7">
    <source>
        <dbReference type="Proteomes" id="UP000636800"/>
    </source>
</evidence>
<dbReference type="InterPro" id="IPR017441">
    <property type="entry name" value="Protein_kinase_ATP_BS"/>
</dbReference>
<keyword evidence="5" id="KW-0732">Signal</keyword>
<evidence type="ECO:0000256" key="1">
    <source>
        <dbReference type="ARBA" id="ARBA00000900"/>
    </source>
</evidence>
<evidence type="ECO:0000256" key="2">
    <source>
        <dbReference type="ARBA" id="ARBA00012483"/>
    </source>
</evidence>
<evidence type="ECO:0000313" key="6">
    <source>
        <dbReference type="EMBL" id="KAG0497841.1"/>
    </source>
</evidence>
<keyword evidence="3" id="KW-0833">Ubl conjugation pathway</keyword>
<comment type="caution">
    <text evidence="6">The sequence shown here is derived from an EMBL/GenBank/DDBJ whole genome shotgun (WGS) entry which is preliminary data.</text>
</comment>
<accession>A0A835RT67</accession>
<gene>
    <name evidence="6" type="ORF">HPP92_002532</name>
</gene>
<dbReference type="GO" id="GO:0005524">
    <property type="term" value="F:ATP binding"/>
    <property type="evidence" value="ECO:0007669"/>
    <property type="project" value="UniProtKB-UniRule"/>
</dbReference>
<dbReference type="PROSITE" id="PS00107">
    <property type="entry name" value="PROTEIN_KINASE_ATP"/>
    <property type="match status" value="1"/>
</dbReference>
<keyword evidence="4" id="KW-0067">ATP-binding</keyword>
<evidence type="ECO:0000256" key="3">
    <source>
        <dbReference type="ARBA" id="ARBA00022786"/>
    </source>
</evidence>